<dbReference type="RefSeq" id="WP_064121482.1">
    <property type="nucleotide sequence ID" value="NZ_CP015243.1"/>
</dbReference>
<dbReference type="Proteomes" id="UP000077875">
    <property type="component" value="Chromosome"/>
</dbReference>
<accession>A0A172YB80</accession>
<evidence type="ECO:0000256" key="1">
    <source>
        <dbReference type="SAM" id="SignalP"/>
    </source>
</evidence>
<dbReference type="AlphaFoldDB" id="A0A172YB80"/>
<feature type="signal peptide" evidence="1">
    <location>
        <begin position="1"/>
        <end position="21"/>
    </location>
</feature>
<evidence type="ECO:0000313" key="3">
    <source>
        <dbReference type="Proteomes" id="UP000077875"/>
    </source>
</evidence>
<evidence type="ECO:0000313" key="2">
    <source>
        <dbReference type="EMBL" id="ANF56503.1"/>
    </source>
</evidence>
<gene>
    <name evidence="2" type="ORF">A5892_02660</name>
</gene>
<keyword evidence="3" id="KW-1185">Reference proteome</keyword>
<sequence>MPLFVFSLLLMSLLSSPLAYAVASPADVPSSQPAFEPVDAFPERLDGLQLTELERQPGRALERAVYRGADIAGTAWVEAGSDPRATEHYLDMAYAFHSDRGRYRAERIRLGYGEHGRSLPCVLADDRQHQNLYLVCATRFDGRNLILQPGVTYGEETSFNRSAAQRALIDFAVAVSSAVEASAGARYRRETLASQDVD</sequence>
<feature type="chain" id="PRO_5008004569" description="DUF4136 domain-containing protein" evidence="1">
    <location>
        <begin position="22"/>
        <end position="198"/>
    </location>
</feature>
<dbReference type="KEGG" id="haa:A5892_02660"/>
<proteinExistence type="predicted"/>
<organism evidence="2 3">
    <name type="scientific">Halotalea alkalilenta</name>
    <dbReference type="NCBI Taxonomy" id="376489"/>
    <lineage>
        <taxon>Bacteria</taxon>
        <taxon>Pseudomonadati</taxon>
        <taxon>Pseudomonadota</taxon>
        <taxon>Gammaproteobacteria</taxon>
        <taxon>Oceanospirillales</taxon>
        <taxon>Halomonadaceae</taxon>
        <taxon>Halotalea</taxon>
    </lineage>
</organism>
<protein>
    <recommendedName>
        <fullName evidence="4">DUF4136 domain-containing protein</fullName>
    </recommendedName>
</protein>
<keyword evidence="1" id="KW-0732">Signal</keyword>
<name>A0A172YB80_9GAMM</name>
<reference evidence="2 3" key="1">
    <citation type="submission" date="2016-04" db="EMBL/GenBank/DDBJ databases">
        <title>Complete Genome Sequence of Halotalea alkalilenta IHB B 13600.</title>
        <authorList>
            <person name="Swarnkar M.K."/>
            <person name="Sharma A."/>
            <person name="Kaushal K."/>
            <person name="Soni R."/>
            <person name="Rana S."/>
            <person name="Singh A.K."/>
            <person name="Gulati A."/>
        </authorList>
    </citation>
    <scope>NUCLEOTIDE SEQUENCE [LARGE SCALE GENOMIC DNA]</scope>
    <source>
        <strain evidence="2 3">IHB B 13600</strain>
    </source>
</reference>
<evidence type="ECO:0008006" key="4">
    <source>
        <dbReference type="Google" id="ProtNLM"/>
    </source>
</evidence>
<dbReference type="EMBL" id="CP015243">
    <property type="protein sequence ID" value="ANF56503.1"/>
    <property type="molecule type" value="Genomic_DNA"/>
</dbReference>